<dbReference type="AlphaFoldDB" id="A0A0E9RXX2"/>
<reference evidence="1" key="1">
    <citation type="submission" date="2014-11" db="EMBL/GenBank/DDBJ databases">
        <authorList>
            <person name="Amaro Gonzalez C."/>
        </authorList>
    </citation>
    <scope>NUCLEOTIDE SEQUENCE</scope>
</reference>
<sequence length="20" mass="2519">MQVERVWVCLFLKLYSRKGY</sequence>
<accession>A0A0E9RXX2</accession>
<organism evidence="1">
    <name type="scientific">Anguilla anguilla</name>
    <name type="common">European freshwater eel</name>
    <name type="synonym">Muraena anguilla</name>
    <dbReference type="NCBI Taxonomy" id="7936"/>
    <lineage>
        <taxon>Eukaryota</taxon>
        <taxon>Metazoa</taxon>
        <taxon>Chordata</taxon>
        <taxon>Craniata</taxon>
        <taxon>Vertebrata</taxon>
        <taxon>Euteleostomi</taxon>
        <taxon>Actinopterygii</taxon>
        <taxon>Neopterygii</taxon>
        <taxon>Teleostei</taxon>
        <taxon>Anguilliformes</taxon>
        <taxon>Anguillidae</taxon>
        <taxon>Anguilla</taxon>
    </lineage>
</organism>
<proteinExistence type="predicted"/>
<evidence type="ECO:0000313" key="1">
    <source>
        <dbReference type="EMBL" id="JAH33250.1"/>
    </source>
</evidence>
<reference evidence="1" key="2">
    <citation type="journal article" date="2015" name="Fish Shellfish Immunol.">
        <title>Early steps in the European eel (Anguilla anguilla)-Vibrio vulnificus interaction in the gills: Role of the RtxA13 toxin.</title>
        <authorList>
            <person name="Callol A."/>
            <person name="Pajuelo D."/>
            <person name="Ebbesson L."/>
            <person name="Teles M."/>
            <person name="MacKenzie S."/>
            <person name="Amaro C."/>
        </authorList>
    </citation>
    <scope>NUCLEOTIDE SEQUENCE</scope>
</reference>
<dbReference type="EMBL" id="GBXM01075327">
    <property type="protein sequence ID" value="JAH33250.1"/>
    <property type="molecule type" value="Transcribed_RNA"/>
</dbReference>
<protein>
    <submittedName>
        <fullName evidence="1">Uncharacterized protein</fullName>
    </submittedName>
</protein>
<name>A0A0E9RXX2_ANGAN</name>